<dbReference type="PROSITE" id="PS50850">
    <property type="entry name" value="MFS"/>
    <property type="match status" value="1"/>
</dbReference>
<keyword evidence="3 9" id="KW-0813">Transport</keyword>
<reference evidence="12 13" key="1">
    <citation type="submission" date="2017-03" db="EMBL/GenBank/DDBJ databases">
        <title>Widespread Adenine N6-methylation of Active Genes in Fungi.</title>
        <authorList>
            <consortium name="DOE Joint Genome Institute"/>
            <person name="Mondo S.J."/>
            <person name="Dannebaum R.O."/>
            <person name="Kuo R.C."/>
            <person name="Louie K.B."/>
            <person name="Bewick A.J."/>
            <person name="Labutti K."/>
            <person name="Haridas S."/>
            <person name="Kuo A."/>
            <person name="Salamov A."/>
            <person name="Ahrendt S.R."/>
            <person name="Lau R."/>
            <person name="Bowen B.P."/>
            <person name="Lipzen A."/>
            <person name="Sullivan W."/>
            <person name="Andreopoulos W.B."/>
            <person name="Clum A."/>
            <person name="Lindquist E."/>
            <person name="Daum C."/>
            <person name="Northen T.R."/>
            <person name="Ramamoorthy G."/>
            <person name="Schmitz R.J."/>
            <person name="Gryganskyi A."/>
            <person name="Culley D."/>
            <person name="Magnuson J."/>
            <person name="James T.Y."/>
            <person name="O'Malley M.A."/>
            <person name="Stajich J.E."/>
            <person name="Spatafora J.W."/>
            <person name="Visel A."/>
            <person name="Grigoriev I.V."/>
        </authorList>
    </citation>
    <scope>NUCLEOTIDE SEQUENCE [LARGE SCALE GENOMIC DNA]</scope>
    <source>
        <strain evidence="12 13">NRRL Y-17943</strain>
    </source>
</reference>
<name>A0A1Y1UJ34_9TREE</name>
<comment type="similarity">
    <text evidence="2 9">Belongs to the major facilitator superfamily. Sugar transporter (TC 2.A.1.1) family.</text>
</comment>
<keyword evidence="7" id="KW-0462">Maltose metabolism</keyword>
<dbReference type="InterPro" id="IPR003663">
    <property type="entry name" value="Sugar/inositol_transpt"/>
</dbReference>
<evidence type="ECO:0000313" key="13">
    <source>
        <dbReference type="Proteomes" id="UP000193218"/>
    </source>
</evidence>
<evidence type="ECO:0000256" key="2">
    <source>
        <dbReference type="ARBA" id="ARBA00010992"/>
    </source>
</evidence>
<dbReference type="AlphaFoldDB" id="A0A1Y1UJ34"/>
<comment type="subcellular location">
    <subcellularLocation>
        <location evidence="1">Membrane</location>
        <topology evidence="1">Multi-pass membrane protein</topology>
    </subcellularLocation>
</comment>
<comment type="catalytic activity">
    <reaction evidence="8">
        <text>myo-inositol(out) + H(+)(out) = myo-inositol(in) + H(+)(in)</text>
        <dbReference type="Rhea" id="RHEA:60364"/>
        <dbReference type="ChEBI" id="CHEBI:15378"/>
        <dbReference type="ChEBI" id="CHEBI:17268"/>
    </reaction>
</comment>
<dbReference type="Gene3D" id="1.20.1250.20">
    <property type="entry name" value="MFS general substrate transporter like domains"/>
    <property type="match status" value="1"/>
</dbReference>
<proteinExistence type="inferred from homology"/>
<dbReference type="InterPro" id="IPR050360">
    <property type="entry name" value="MFS_Sugar_Transporters"/>
</dbReference>
<feature type="transmembrane region" description="Helical" evidence="10">
    <location>
        <begin position="324"/>
        <end position="345"/>
    </location>
</feature>
<evidence type="ECO:0000256" key="9">
    <source>
        <dbReference type="RuleBase" id="RU003346"/>
    </source>
</evidence>
<feature type="transmembrane region" description="Helical" evidence="10">
    <location>
        <begin position="237"/>
        <end position="258"/>
    </location>
</feature>
<dbReference type="GO" id="GO:0016020">
    <property type="term" value="C:membrane"/>
    <property type="evidence" value="ECO:0007669"/>
    <property type="project" value="UniProtKB-SubCell"/>
</dbReference>
<evidence type="ECO:0000256" key="4">
    <source>
        <dbReference type="ARBA" id="ARBA00022692"/>
    </source>
</evidence>
<dbReference type="PANTHER" id="PTHR48022">
    <property type="entry name" value="PLASTIDIC GLUCOSE TRANSPORTER 4"/>
    <property type="match status" value="1"/>
</dbReference>
<dbReference type="NCBIfam" id="TIGR00879">
    <property type="entry name" value="SP"/>
    <property type="match status" value="1"/>
</dbReference>
<dbReference type="PANTHER" id="PTHR48022:SF5">
    <property type="entry name" value="ALPHA-GLUCOSIDES PERMEASE MPH2-RELATED"/>
    <property type="match status" value="1"/>
</dbReference>
<comment type="caution">
    <text evidence="12">The sequence shown here is derived from an EMBL/GenBank/DDBJ whole genome shotgun (WGS) entry which is preliminary data.</text>
</comment>
<feature type="transmembrane region" description="Helical" evidence="10">
    <location>
        <begin position="357"/>
        <end position="380"/>
    </location>
</feature>
<dbReference type="FunFam" id="1.20.1250.20:FF:000078">
    <property type="entry name" value="MFS maltose transporter, putative"/>
    <property type="match status" value="1"/>
</dbReference>
<dbReference type="InterPro" id="IPR036259">
    <property type="entry name" value="MFS_trans_sf"/>
</dbReference>
<evidence type="ECO:0000256" key="1">
    <source>
        <dbReference type="ARBA" id="ARBA00004141"/>
    </source>
</evidence>
<evidence type="ECO:0000256" key="3">
    <source>
        <dbReference type="ARBA" id="ARBA00022448"/>
    </source>
</evidence>
<accession>A0A1Y1UJ34</accession>
<organism evidence="12 13">
    <name type="scientific">Kockovaella imperatae</name>
    <dbReference type="NCBI Taxonomy" id="4999"/>
    <lineage>
        <taxon>Eukaryota</taxon>
        <taxon>Fungi</taxon>
        <taxon>Dikarya</taxon>
        <taxon>Basidiomycota</taxon>
        <taxon>Agaricomycotina</taxon>
        <taxon>Tremellomycetes</taxon>
        <taxon>Tremellales</taxon>
        <taxon>Cuniculitremaceae</taxon>
        <taxon>Kockovaella</taxon>
    </lineage>
</organism>
<dbReference type="GeneID" id="33555727"/>
<dbReference type="InterPro" id="IPR005829">
    <property type="entry name" value="Sugar_transporter_CS"/>
</dbReference>
<dbReference type="InterPro" id="IPR020846">
    <property type="entry name" value="MFS_dom"/>
</dbReference>
<dbReference type="GO" id="GO:0000023">
    <property type="term" value="P:maltose metabolic process"/>
    <property type="evidence" value="ECO:0007669"/>
    <property type="project" value="UniProtKB-KW"/>
</dbReference>
<feature type="transmembrane region" description="Helical" evidence="10">
    <location>
        <begin position="458"/>
        <end position="475"/>
    </location>
</feature>
<evidence type="ECO:0000313" key="12">
    <source>
        <dbReference type="EMBL" id="ORX38083.1"/>
    </source>
</evidence>
<protein>
    <submittedName>
        <fullName evidence="12">General substrate transporter</fullName>
    </submittedName>
</protein>
<dbReference type="RefSeq" id="XP_021872070.1">
    <property type="nucleotide sequence ID" value="XM_022013919.1"/>
</dbReference>
<evidence type="ECO:0000256" key="5">
    <source>
        <dbReference type="ARBA" id="ARBA00022989"/>
    </source>
</evidence>
<dbReference type="PROSITE" id="PS00217">
    <property type="entry name" value="SUGAR_TRANSPORT_2"/>
    <property type="match status" value="1"/>
</dbReference>
<feature type="domain" description="Major facilitator superfamily (MFS) profile" evidence="11">
    <location>
        <begin position="61"/>
        <end position="517"/>
    </location>
</feature>
<evidence type="ECO:0000256" key="6">
    <source>
        <dbReference type="ARBA" id="ARBA00023136"/>
    </source>
</evidence>
<sequence>MSLEKNDDIVHIEGDGTSHPIDAEEVQRLGDLLDAARKATESEHKMTVWQAVKRYPKASAWSIAISFGVVMEGFDVVLLGNFYAYPEFQRTFGVLQPSGDYQIPAPWQAGLSNASACGSIIGLMLNGYLAERIGYRYTMIASLAWLACFIFLFFFAKSLGMLVAAEVLCGIPWGILQTLTTSYASEVAPLALRGFLTTWVNACWGIGQLLSVGILRGLLSKTYLGQWGWRIPYALQWIWPVPLILVSIFAPESPWWLVRKGRIDEARQSLARLTSRTVSGQTDDFDIDQTVAMMQHTNLLERRLYAGASYIDCFKGVNLRRTEISVGCWAVQVLSGVALPGSAYFLQSAGLPTKDAFTLTMCNLSINIFGVMIAWALMGWGIGRRSLYLYGCFAMNIVLWIVGGIGFIGTEASLWAIGGLLLGWQIGYQFTLGTVCFSLITEFPSRRLLIKTVNIGRAAYNLTNIIFGSFTPFMINPSAWDWGTKASSRDNCQTAFFAAGMNTLALIWIYFRLPEPSGLSYAEIDKLFEERIPARQFQKHRVVAVEAEDVGVVEAKHP</sequence>
<dbReference type="EMBL" id="NBSH01000005">
    <property type="protein sequence ID" value="ORX38083.1"/>
    <property type="molecule type" value="Genomic_DNA"/>
</dbReference>
<evidence type="ECO:0000259" key="11">
    <source>
        <dbReference type="PROSITE" id="PS50850"/>
    </source>
</evidence>
<keyword evidence="4 10" id="KW-0812">Transmembrane</keyword>
<evidence type="ECO:0000256" key="10">
    <source>
        <dbReference type="SAM" id="Phobius"/>
    </source>
</evidence>
<evidence type="ECO:0000256" key="8">
    <source>
        <dbReference type="ARBA" id="ARBA00049119"/>
    </source>
</evidence>
<dbReference type="InterPro" id="IPR005828">
    <property type="entry name" value="MFS_sugar_transport-like"/>
</dbReference>
<dbReference type="OrthoDB" id="6612291at2759"/>
<dbReference type="InParanoid" id="A0A1Y1UJ34"/>
<feature type="transmembrane region" description="Helical" evidence="10">
    <location>
        <begin position="105"/>
        <end position="125"/>
    </location>
</feature>
<keyword evidence="5 10" id="KW-1133">Transmembrane helix</keyword>
<feature type="transmembrane region" description="Helical" evidence="10">
    <location>
        <begin position="495"/>
        <end position="511"/>
    </location>
</feature>
<feature type="transmembrane region" description="Helical" evidence="10">
    <location>
        <begin position="414"/>
        <end position="437"/>
    </location>
</feature>
<dbReference type="SUPFAM" id="SSF103473">
    <property type="entry name" value="MFS general substrate transporter"/>
    <property type="match status" value="1"/>
</dbReference>
<keyword evidence="13" id="KW-1185">Reference proteome</keyword>
<dbReference type="Proteomes" id="UP000193218">
    <property type="component" value="Unassembled WGS sequence"/>
</dbReference>
<gene>
    <name evidence="12" type="ORF">BD324DRAFT_600605</name>
</gene>
<dbReference type="GO" id="GO:0005351">
    <property type="term" value="F:carbohydrate:proton symporter activity"/>
    <property type="evidence" value="ECO:0007669"/>
    <property type="project" value="TreeGrafter"/>
</dbReference>
<keyword evidence="6 10" id="KW-0472">Membrane</keyword>
<evidence type="ECO:0000256" key="7">
    <source>
        <dbReference type="ARBA" id="ARBA00026248"/>
    </source>
</evidence>
<feature type="transmembrane region" description="Helical" evidence="10">
    <location>
        <begin position="387"/>
        <end position="408"/>
    </location>
</feature>
<dbReference type="Pfam" id="PF00083">
    <property type="entry name" value="Sugar_tr"/>
    <property type="match status" value="1"/>
</dbReference>
<feature type="transmembrane region" description="Helical" evidence="10">
    <location>
        <begin position="137"/>
        <end position="156"/>
    </location>
</feature>
<feature type="transmembrane region" description="Helical" evidence="10">
    <location>
        <begin position="63"/>
        <end position="85"/>
    </location>
</feature>